<dbReference type="Pfam" id="PF18934">
    <property type="entry name" value="DUF5682"/>
    <property type="match status" value="1"/>
</dbReference>
<gene>
    <name evidence="2" type="ORF">KCV87_10725</name>
</gene>
<reference evidence="2" key="1">
    <citation type="submission" date="2021-04" db="EMBL/GenBank/DDBJ databases">
        <title>Genomic sequence of Actinosynnema pretiosum subsp. pretiosum ATCC 31280 (C-14919).</title>
        <authorList>
            <person name="Bai L."/>
            <person name="Wang X."/>
            <person name="Xiao Y."/>
        </authorList>
    </citation>
    <scope>NUCLEOTIDE SEQUENCE</scope>
    <source>
        <strain evidence="2">ATCC 31280</strain>
    </source>
</reference>
<name>A0AA45R5Z4_9PSEU</name>
<dbReference type="Proteomes" id="UP000677152">
    <property type="component" value="Chromosome"/>
</dbReference>
<evidence type="ECO:0000256" key="1">
    <source>
        <dbReference type="SAM" id="MobiDB-lite"/>
    </source>
</evidence>
<feature type="region of interest" description="Disordered" evidence="1">
    <location>
        <begin position="221"/>
        <end position="293"/>
    </location>
</feature>
<protein>
    <submittedName>
        <fullName evidence="2">Uncharacterized protein</fullName>
    </submittedName>
</protein>
<feature type="compositionally biased region" description="Basic and acidic residues" evidence="1">
    <location>
        <begin position="240"/>
        <end position="254"/>
    </location>
</feature>
<dbReference type="AlphaFoldDB" id="A0AA45R5Z4"/>
<evidence type="ECO:0000313" key="3">
    <source>
        <dbReference type="Proteomes" id="UP000677152"/>
    </source>
</evidence>
<sequence>MGAVYLGVRHHSPACSALVDEVIRGLRPAHVLVEGPADVNGRLDELLLGHELPIALYSYRRDEERAHASWSPFCDYSPEWVALNAGREVGAQVRFIDLPSWHPAFWDVRNRYADAAVRHARAVELLCAEFAVDNVDALWDHLFEIPDREGLAERLDAYFDLIRGGAEASAGDRAREEHMASWVRAALADAGDAPVVVVTGGFHTPALRALVEGRQIPERVDRGVLAPPVAGGGDEQGGEAEPRGEAGPGREADPRVAPFDGGHAGHPPVADPTPSKAALDSPTPSGWPEVPQPAPGSVGASYLVPYSFRRLDAFTGYESGMPSPAYYQRLWESGRRGAAEGLLEAVVTRLRKRKQVVSTADLIAARTQAEGLAVLRGHPVPARVDVLDGLTSALVSEDLTQPPPWTRRGVLAPGAHPAVVEMVAALSGDRVGRLHPDTPAPPLVASVQEAMAALGLDGDRTVDLDLTDPRGLERSRLLHRLRVLDVPGLGRTSGPGGGGDPEVLERWRLVDRDTRVPALIEAAAHGATPAEAAGAVLRERARDAGIGDLSALLFDTALCGVGDLPDDVLDTLVAGVGRAPDLVELGGVLADVLGLWRHDRVFGSARDPRLGQVLDAGVTRALWLAEGLRGPTAPAEPHRLAALTSVRDTVVHAPAVLGLGRDAVADVGLRISRDPGSPPDLRGAGFGLAWALGAHADPEAAVRGTSSASVVGDWLAGLFALAREEVLDAPGVIAVLDEVVEGFTGEDFLEALPALRQAFAFFPPAERERIAGLLLAHRGVDGSARELVRSRVDPALHVEATTLEAFVDGLLAREGLA</sequence>
<organism evidence="2 3">
    <name type="scientific">Actinosynnema pretiosum subsp. pretiosum</name>
    <dbReference type="NCBI Taxonomy" id="103721"/>
    <lineage>
        <taxon>Bacteria</taxon>
        <taxon>Bacillati</taxon>
        <taxon>Actinomycetota</taxon>
        <taxon>Actinomycetes</taxon>
        <taxon>Pseudonocardiales</taxon>
        <taxon>Pseudonocardiaceae</taxon>
        <taxon>Actinosynnema</taxon>
    </lineage>
</organism>
<proteinExistence type="predicted"/>
<dbReference type="EMBL" id="CP073249">
    <property type="protein sequence ID" value="QUF06481.1"/>
    <property type="molecule type" value="Genomic_DNA"/>
</dbReference>
<accession>A0AA45R5Z4</accession>
<evidence type="ECO:0000313" key="2">
    <source>
        <dbReference type="EMBL" id="QUF06481.1"/>
    </source>
</evidence>
<dbReference type="InterPro" id="IPR043737">
    <property type="entry name" value="DUF5682"/>
</dbReference>